<organism evidence="1 2">
    <name type="scientific">Orchesella dallaii</name>
    <dbReference type="NCBI Taxonomy" id="48710"/>
    <lineage>
        <taxon>Eukaryota</taxon>
        <taxon>Metazoa</taxon>
        <taxon>Ecdysozoa</taxon>
        <taxon>Arthropoda</taxon>
        <taxon>Hexapoda</taxon>
        <taxon>Collembola</taxon>
        <taxon>Entomobryomorpha</taxon>
        <taxon>Entomobryoidea</taxon>
        <taxon>Orchesellidae</taxon>
        <taxon>Orchesellinae</taxon>
        <taxon>Orchesella</taxon>
    </lineage>
</organism>
<keyword evidence="2" id="KW-1185">Reference proteome</keyword>
<evidence type="ECO:0000313" key="1">
    <source>
        <dbReference type="EMBL" id="CAL8107856.1"/>
    </source>
</evidence>
<dbReference type="EMBL" id="CAXLJM020000039">
    <property type="protein sequence ID" value="CAL8107856.1"/>
    <property type="molecule type" value="Genomic_DNA"/>
</dbReference>
<sequence>MSSKLLEKIAYLREVVKSVTTLKLQILERIAECRQSQIRCIDMDTQLARTLLLDLFDHRSIRSTTVPLSREVDRNYEGFSSKFNNFDLKLEHLSEKKRAAWEEIEPAMSTKIDNVTPDELVEIEKKLDHAITKIDDVKKEFQLFVMEWDSINLKEEFDALTRQIDMLLQHVQLN</sequence>
<protein>
    <submittedName>
        <fullName evidence="1">Uncharacterized protein</fullName>
    </submittedName>
</protein>
<comment type="caution">
    <text evidence="1">The sequence shown here is derived from an EMBL/GenBank/DDBJ whole genome shotgun (WGS) entry which is preliminary data.</text>
</comment>
<accession>A0ABP1QLP5</accession>
<name>A0ABP1QLP5_9HEXA</name>
<dbReference type="Proteomes" id="UP001642540">
    <property type="component" value="Unassembled WGS sequence"/>
</dbReference>
<reference evidence="1 2" key="1">
    <citation type="submission" date="2024-08" db="EMBL/GenBank/DDBJ databases">
        <authorList>
            <person name="Cucini C."/>
            <person name="Frati F."/>
        </authorList>
    </citation>
    <scope>NUCLEOTIDE SEQUENCE [LARGE SCALE GENOMIC DNA]</scope>
</reference>
<proteinExistence type="predicted"/>
<gene>
    <name evidence="1" type="ORF">ODALV1_LOCUS12793</name>
</gene>
<evidence type="ECO:0000313" key="2">
    <source>
        <dbReference type="Proteomes" id="UP001642540"/>
    </source>
</evidence>